<dbReference type="Proteomes" id="UP000824204">
    <property type="component" value="Unassembled WGS sequence"/>
</dbReference>
<protein>
    <submittedName>
        <fullName evidence="1">Cob(I)yrinic acid a,c-diamide adenosyltransferase</fullName>
    </submittedName>
</protein>
<accession>A0A9D2AF74</accession>
<dbReference type="PANTHER" id="PTHR46638:SF1">
    <property type="entry name" value="CORRINOID ADENOSYLTRANSFERASE"/>
    <property type="match status" value="1"/>
</dbReference>
<dbReference type="InterPro" id="IPR003724">
    <property type="entry name" value="CblAdoTrfase_CobA"/>
</dbReference>
<reference evidence="1" key="2">
    <citation type="submission" date="2021-04" db="EMBL/GenBank/DDBJ databases">
        <authorList>
            <person name="Gilroy R."/>
        </authorList>
    </citation>
    <scope>NUCLEOTIDE SEQUENCE</scope>
    <source>
        <strain evidence="1">811</strain>
    </source>
</reference>
<organism evidence="1 2">
    <name type="scientific">Candidatus Borkfalkia faecipullorum</name>
    <dbReference type="NCBI Taxonomy" id="2838510"/>
    <lineage>
        <taxon>Bacteria</taxon>
        <taxon>Bacillati</taxon>
        <taxon>Bacillota</taxon>
        <taxon>Clostridia</taxon>
        <taxon>Christensenellales</taxon>
        <taxon>Christensenellaceae</taxon>
        <taxon>Candidatus Borkfalkia</taxon>
    </lineage>
</organism>
<dbReference type="PANTHER" id="PTHR46638">
    <property type="entry name" value="CORRINOID ADENOSYLTRANSFERASE"/>
    <property type="match status" value="1"/>
</dbReference>
<dbReference type="InterPro" id="IPR027417">
    <property type="entry name" value="P-loop_NTPase"/>
</dbReference>
<evidence type="ECO:0000313" key="1">
    <source>
        <dbReference type="EMBL" id="HIX07509.1"/>
    </source>
</evidence>
<dbReference type="AlphaFoldDB" id="A0A9D2AF74"/>
<dbReference type="PIRSF" id="PIRSF015617">
    <property type="entry name" value="Adensltrnsf_CobA"/>
    <property type="match status" value="1"/>
</dbReference>
<dbReference type="Gene3D" id="3.40.50.300">
    <property type="entry name" value="P-loop containing nucleotide triphosphate hydrolases"/>
    <property type="match status" value="1"/>
</dbReference>
<dbReference type="Pfam" id="PF02572">
    <property type="entry name" value="CobA_CobO_BtuR"/>
    <property type="match status" value="1"/>
</dbReference>
<dbReference type="SUPFAM" id="SSF52540">
    <property type="entry name" value="P-loop containing nucleoside triphosphate hydrolases"/>
    <property type="match status" value="1"/>
</dbReference>
<reference evidence="1" key="1">
    <citation type="journal article" date="2021" name="PeerJ">
        <title>Extensive microbial diversity within the chicken gut microbiome revealed by metagenomics and culture.</title>
        <authorList>
            <person name="Gilroy R."/>
            <person name="Ravi A."/>
            <person name="Getino M."/>
            <person name="Pursley I."/>
            <person name="Horton D.L."/>
            <person name="Alikhan N.F."/>
            <person name="Baker D."/>
            <person name="Gharbi K."/>
            <person name="Hall N."/>
            <person name="Watson M."/>
            <person name="Adriaenssens E.M."/>
            <person name="Foster-Nyarko E."/>
            <person name="Jarju S."/>
            <person name="Secka A."/>
            <person name="Antonio M."/>
            <person name="Oren A."/>
            <person name="Chaudhuri R.R."/>
            <person name="La Ragione R."/>
            <person name="Hildebrand F."/>
            <person name="Pallen M.J."/>
        </authorList>
    </citation>
    <scope>NUCLEOTIDE SEQUENCE</scope>
    <source>
        <strain evidence="1">811</strain>
    </source>
</reference>
<sequence length="170" mass="19002">MIHIYCGEGKGKTTAAVGLCVRAAGAGKRVLFVQFFKNGVSSEVRVLQKIDNVRVLFEPKYFGRVSNMTPAEREESRRAYTHLFERCASLVRAGEADVVVLDEIVSACNHGVVEEEKVLAFLDEAQNAEVILTGRGPDERLLRRADYVTEMVKRKHPYDLGITARKGIEF</sequence>
<gene>
    <name evidence="1" type="ORF">H9741_03485</name>
</gene>
<name>A0A9D2AF74_9FIRM</name>
<dbReference type="GO" id="GO:0009236">
    <property type="term" value="P:cobalamin biosynthetic process"/>
    <property type="evidence" value="ECO:0007669"/>
    <property type="project" value="InterPro"/>
</dbReference>
<dbReference type="GO" id="GO:0008817">
    <property type="term" value="F:corrinoid adenosyltransferase activity"/>
    <property type="evidence" value="ECO:0007669"/>
    <property type="project" value="InterPro"/>
</dbReference>
<evidence type="ECO:0000313" key="2">
    <source>
        <dbReference type="Proteomes" id="UP000824204"/>
    </source>
</evidence>
<comment type="caution">
    <text evidence="1">The sequence shown here is derived from an EMBL/GenBank/DDBJ whole genome shotgun (WGS) entry which is preliminary data.</text>
</comment>
<proteinExistence type="predicted"/>
<dbReference type="GO" id="GO:0005524">
    <property type="term" value="F:ATP binding"/>
    <property type="evidence" value="ECO:0007669"/>
    <property type="project" value="InterPro"/>
</dbReference>
<dbReference type="EMBL" id="DXFX01000045">
    <property type="protein sequence ID" value="HIX07509.1"/>
    <property type="molecule type" value="Genomic_DNA"/>
</dbReference>